<reference evidence="2" key="1">
    <citation type="journal article" date="2005" name="PLoS Biol.">
        <title>The genomes of Oryza sativa: a history of duplications.</title>
        <authorList>
            <person name="Yu J."/>
            <person name="Wang J."/>
            <person name="Lin W."/>
            <person name="Li S."/>
            <person name="Li H."/>
            <person name="Zhou J."/>
            <person name="Ni P."/>
            <person name="Dong W."/>
            <person name="Hu S."/>
            <person name="Zeng C."/>
            <person name="Zhang J."/>
            <person name="Zhang Y."/>
            <person name="Li R."/>
            <person name="Xu Z."/>
            <person name="Li S."/>
            <person name="Li X."/>
            <person name="Zheng H."/>
            <person name="Cong L."/>
            <person name="Lin L."/>
            <person name="Yin J."/>
            <person name="Geng J."/>
            <person name="Li G."/>
            <person name="Shi J."/>
            <person name="Liu J."/>
            <person name="Lv H."/>
            <person name="Li J."/>
            <person name="Wang J."/>
            <person name="Deng Y."/>
            <person name="Ran L."/>
            <person name="Shi X."/>
            <person name="Wang X."/>
            <person name="Wu Q."/>
            <person name="Li C."/>
            <person name="Ren X."/>
            <person name="Wang J."/>
            <person name="Wang X."/>
            <person name="Li D."/>
            <person name="Liu D."/>
            <person name="Zhang X."/>
            <person name="Ji Z."/>
            <person name="Zhao W."/>
            <person name="Sun Y."/>
            <person name="Zhang Z."/>
            <person name="Bao J."/>
            <person name="Han Y."/>
            <person name="Dong L."/>
            <person name="Ji J."/>
            <person name="Chen P."/>
            <person name="Wu S."/>
            <person name="Liu J."/>
            <person name="Xiao Y."/>
            <person name="Bu D."/>
            <person name="Tan J."/>
            <person name="Yang L."/>
            <person name="Ye C."/>
            <person name="Zhang J."/>
            <person name="Xu J."/>
            <person name="Zhou Y."/>
            <person name="Yu Y."/>
            <person name="Zhang B."/>
            <person name="Zhuang S."/>
            <person name="Wei H."/>
            <person name="Liu B."/>
            <person name="Lei M."/>
            <person name="Yu H."/>
            <person name="Li Y."/>
            <person name="Xu H."/>
            <person name="Wei S."/>
            <person name="He X."/>
            <person name="Fang L."/>
            <person name="Zhang Z."/>
            <person name="Zhang Y."/>
            <person name="Huang X."/>
            <person name="Su Z."/>
            <person name="Tong W."/>
            <person name="Li J."/>
            <person name="Tong Z."/>
            <person name="Li S."/>
            <person name="Ye J."/>
            <person name="Wang L."/>
            <person name="Fang L."/>
            <person name="Lei T."/>
            <person name="Chen C."/>
            <person name="Chen H."/>
            <person name="Xu Z."/>
            <person name="Li H."/>
            <person name="Huang H."/>
            <person name="Zhang F."/>
            <person name="Xu H."/>
            <person name="Li N."/>
            <person name="Zhao C."/>
            <person name="Li S."/>
            <person name="Dong L."/>
            <person name="Huang Y."/>
            <person name="Li L."/>
            <person name="Xi Y."/>
            <person name="Qi Q."/>
            <person name="Li W."/>
            <person name="Zhang B."/>
            <person name="Hu W."/>
            <person name="Zhang Y."/>
            <person name="Tian X."/>
            <person name="Jiao Y."/>
            <person name="Liang X."/>
            <person name="Jin J."/>
            <person name="Gao L."/>
            <person name="Zheng W."/>
            <person name="Hao B."/>
            <person name="Liu S."/>
            <person name="Wang W."/>
            <person name="Yuan L."/>
            <person name="Cao M."/>
            <person name="McDermott J."/>
            <person name="Samudrala R."/>
            <person name="Wang J."/>
            <person name="Wong G.K."/>
            <person name="Yang H."/>
        </authorList>
    </citation>
    <scope>NUCLEOTIDE SEQUENCE [LARGE SCALE GENOMIC DNA]</scope>
</reference>
<evidence type="ECO:0000313" key="2">
    <source>
        <dbReference type="EMBL" id="EEE68921.1"/>
    </source>
</evidence>
<feature type="region of interest" description="Disordered" evidence="1">
    <location>
        <begin position="1"/>
        <end position="91"/>
    </location>
</feature>
<protein>
    <submittedName>
        <fullName evidence="2">Uncharacterized protein</fullName>
    </submittedName>
</protein>
<dbReference type="EMBL" id="CM000145">
    <property type="protein sequence ID" value="EEE68921.1"/>
    <property type="molecule type" value="Genomic_DNA"/>
</dbReference>
<dbReference type="AlphaFoldDB" id="B9G1K4"/>
<proteinExistence type="predicted"/>
<dbReference type="Proteomes" id="UP000007752">
    <property type="component" value="Chromosome 8"/>
</dbReference>
<feature type="compositionally biased region" description="Basic residues" evidence="1">
    <location>
        <begin position="65"/>
        <end position="77"/>
    </location>
</feature>
<name>B9G1K4_ORYSJ</name>
<feature type="compositionally biased region" description="Low complexity" evidence="1">
    <location>
        <begin position="50"/>
        <end position="64"/>
    </location>
</feature>
<sequence length="169" mass="18741">MALEELVGRLSTVDSYSDDEEEGGGGKLYLTEEQWQARARKQEQEGSGGSSKSRGSSGTQNNRRGQGRQCRKPRRQRRGEVNLTQGEEEPTLLMAHAMGVSLAGEETLGRTPGVHEIAGRDRKEQAVVARKQYDELNRNWASGSERSIRIMSIAVNKMPPRIKDDVASE</sequence>
<evidence type="ECO:0000256" key="1">
    <source>
        <dbReference type="SAM" id="MobiDB-lite"/>
    </source>
</evidence>
<organism evidence="2">
    <name type="scientific">Oryza sativa subsp. japonica</name>
    <name type="common">Rice</name>
    <dbReference type="NCBI Taxonomy" id="39947"/>
    <lineage>
        <taxon>Eukaryota</taxon>
        <taxon>Viridiplantae</taxon>
        <taxon>Streptophyta</taxon>
        <taxon>Embryophyta</taxon>
        <taxon>Tracheophyta</taxon>
        <taxon>Spermatophyta</taxon>
        <taxon>Magnoliopsida</taxon>
        <taxon>Liliopsida</taxon>
        <taxon>Poales</taxon>
        <taxon>Poaceae</taxon>
        <taxon>BOP clade</taxon>
        <taxon>Oryzoideae</taxon>
        <taxon>Oryzeae</taxon>
        <taxon>Oryzinae</taxon>
        <taxon>Oryza</taxon>
        <taxon>Oryza sativa</taxon>
    </lineage>
</organism>
<reference evidence="2" key="2">
    <citation type="submission" date="2008-12" db="EMBL/GenBank/DDBJ databases">
        <title>Improved gene annotation of the rice (Oryza sativa) genomes.</title>
        <authorList>
            <person name="Wang J."/>
            <person name="Li R."/>
            <person name="Fan W."/>
            <person name="Huang Q."/>
            <person name="Zhang J."/>
            <person name="Zhou Y."/>
            <person name="Hu Y."/>
            <person name="Zi S."/>
            <person name="Li J."/>
            <person name="Ni P."/>
            <person name="Zheng H."/>
            <person name="Zhang Y."/>
            <person name="Zhao M."/>
            <person name="Hao Q."/>
            <person name="McDermott J."/>
            <person name="Samudrala R."/>
            <person name="Kristiansen K."/>
            <person name="Wong G.K.-S."/>
        </authorList>
    </citation>
    <scope>NUCLEOTIDE SEQUENCE</scope>
</reference>
<accession>B9G1K4</accession>
<gene>
    <name evidence="2" type="ORF">OsJ_27785</name>
</gene>